<accession>A0A131YR12</accession>
<protein>
    <submittedName>
        <fullName evidence="1">Protein phosphatase 1 regulatory subunit 10</fullName>
    </submittedName>
</protein>
<sequence>MAPIDPLQLLKALSPLLSPQGGIRSSDEVSRLSRTGRAQLALRPWRKWRLSRRTGASVCVSLRSLLSFPPFSLPSFSMNASVLYGSPRGPVSRKPSVNDMCGEQAKSKDTAHPRRLLGAAQDSRRSAAAPSLWGWRAWVLGDWTCYSCALGWVCV</sequence>
<dbReference type="EMBL" id="GEDV01007637">
    <property type="protein sequence ID" value="JAP80920.1"/>
    <property type="molecule type" value="Transcribed_RNA"/>
</dbReference>
<evidence type="ECO:0000313" key="1">
    <source>
        <dbReference type="EMBL" id="JAP80920.1"/>
    </source>
</evidence>
<proteinExistence type="predicted"/>
<organism evidence="1">
    <name type="scientific">Rhipicephalus appendiculatus</name>
    <name type="common">Brown ear tick</name>
    <dbReference type="NCBI Taxonomy" id="34631"/>
    <lineage>
        <taxon>Eukaryota</taxon>
        <taxon>Metazoa</taxon>
        <taxon>Ecdysozoa</taxon>
        <taxon>Arthropoda</taxon>
        <taxon>Chelicerata</taxon>
        <taxon>Arachnida</taxon>
        <taxon>Acari</taxon>
        <taxon>Parasitiformes</taxon>
        <taxon>Ixodida</taxon>
        <taxon>Ixodoidea</taxon>
        <taxon>Ixodidae</taxon>
        <taxon>Rhipicephalinae</taxon>
        <taxon>Rhipicephalus</taxon>
        <taxon>Rhipicephalus</taxon>
    </lineage>
</organism>
<dbReference type="AlphaFoldDB" id="A0A131YR12"/>
<name>A0A131YR12_RHIAP</name>
<reference evidence="1" key="1">
    <citation type="journal article" date="2016" name="Ticks Tick Borne Dis.">
        <title>De novo assembly and annotation of the salivary gland transcriptome of Rhipicephalus appendiculatus male and female ticks during blood feeding.</title>
        <authorList>
            <person name="de Castro M.H."/>
            <person name="de Klerk D."/>
            <person name="Pienaar R."/>
            <person name="Latif A.A."/>
            <person name="Rees D.J."/>
            <person name="Mans B.J."/>
        </authorList>
    </citation>
    <scope>NUCLEOTIDE SEQUENCE</scope>
    <source>
        <tissue evidence="1">Salivary glands</tissue>
    </source>
</reference>